<proteinExistence type="predicted"/>
<dbReference type="EMBL" id="AWUE01020193">
    <property type="protein sequence ID" value="OMO69540.1"/>
    <property type="molecule type" value="Genomic_DNA"/>
</dbReference>
<gene>
    <name evidence="1" type="ORF">COLO4_29015</name>
</gene>
<dbReference type="Proteomes" id="UP000187203">
    <property type="component" value="Unassembled WGS sequence"/>
</dbReference>
<keyword evidence="2" id="KW-1185">Reference proteome</keyword>
<evidence type="ECO:0000313" key="1">
    <source>
        <dbReference type="EMBL" id="OMO69540.1"/>
    </source>
</evidence>
<organism evidence="1 2">
    <name type="scientific">Corchorus olitorius</name>
    <dbReference type="NCBI Taxonomy" id="93759"/>
    <lineage>
        <taxon>Eukaryota</taxon>
        <taxon>Viridiplantae</taxon>
        <taxon>Streptophyta</taxon>
        <taxon>Embryophyta</taxon>
        <taxon>Tracheophyta</taxon>
        <taxon>Spermatophyta</taxon>
        <taxon>Magnoliopsida</taxon>
        <taxon>eudicotyledons</taxon>
        <taxon>Gunneridae</taxon>
        <taxon>Pentapetalae</taxon>
        <taxon>rosids</taxon>
        <taxon>malvids</taxon>
        <taxon>Malvales</taxon>
        <taxon>Malvaceae</taxon>
        <taxon>Grewioideae</taxon>
        <taxon>Apeibeae</taxon>
        <taxon>Corchorus</taxon>
    </lineage>
</organism>
<protein>
    <submittedName>
        <fullName evidence="1">Uncharacterized protein</fullName>
    </submittedName>
</protein>
<reference evidence="2" key="1">
    <citation type="submission" date="2013-09" db="EMBL/GenBank/DDBJ databases">
        <title>Corchorus olitorius genome sequencing.</title>
        <authorList>
            <person name="Alam M."/>
            <person name="Haque M.S."/>
            <person name="Islam M.S."/>
            <person name="Emdad E.M."/>
            <person name="Islam M.M."/>
            <person name="Ahmed B."/>
            <person name="Halim A."/>
            <person name="Hossen Q.M.M."/>
            <person name="Hossain M.Z."/>
            <person name="Ahmed R."/>
            <person name="Khan M.M."/>
            <person name="Islam R."/>
            <person name="Rashid M.M."/>
            <person name="Khan S.A."/>
            <person name="Rahman M.S."/>
            <person name="Alam M."/>
            <person name="Yahiya A.S."/>
            <person name="Khan M.S."/>
            <person name="Azam M.S."/>
            <person name="Haque T."/>
            <person name="Lashkar M.Z.H."/>
            <person name="Akhand A.I."/>
            <person name="Morshed G."/>
            <person name="Roy S."/>
            <person name="Uddin K.S."/>
            <person name="Rabeya T."/>
            <person name="Hossain A.S."/>
            <person name="Chowdhury A."/>
            <person name="Snigdha A.R."/>
            <person name="Mortoza M.S."/>
            <person name="Matin S.A."/>
            <person name="Hoque S.M.E."/>
            <person name="Islam M.K."/>
            <person name="Roy D.K."/>
            <person name="Haider R."/>
            <person name="Moosa M.M."/>
            <person name="Elias S.M."/>
            <person name="Hasan A.M."/>
            <person name="Jahan S."/>
            <person name="Shafiuddin M."/>
            <person name="Mahmood N."/>
            <person name="Shommy N.S."/>
        </authorList>
    </citation>
    <scope>NUCLEOTIDE SEQUENCE [LARGE SCALE GENOMIC DNA]</scope>
    <source>
        <strain evidence="2">cv. O-4</strain>
    </source>
</reference>
<name>A0A1R3HGT4_9ROSI</name>
<dbReference type="AlphaFoldDB" id="A0A1R3HGT4"/>
<evidence type="ECO:0000313" key="2">
    <source>
        <dbReference type="Proteomes" id="UP000187203"/>
    </source>
</evidence>
<accession>A0A1R3HGT4</accession>
<sequence>MMHGLCTTKKLEELTDFVEISQGVCGHNGTLLIPLYPGLPYSAINVRMAFNNMKNNINVLEAEIKLREVEKHYENYLEPLGSAIERITDIVKNNIIPKVEISNVIDLLDKRKADGAYMEHNIGDIRTNSEKALYSQIEKMKKSMDDALTKNKKPPKPTKFEEFGIEVEQTETHRVPAVGAVMGFCFVVNFVPSGSDSSPIDWIRVDSSMKAYITSEEDIGKRLKVECFVVVNGESHRANVTITDRVIKHHGLDTFPPEVLE</sequence>
<comment type="caution">
    <text evidence="1">The sequence shown here is derived from an EMBL/GenBank/DDBJ whole genome shotgun (WGS) entry which is preliminary data.</text>
</comment>